<dbReference type="InterPro" id="IPR027823">
    <property type="entry name" value="DUF4468"/>
</dbReference>
<protein>
    <recommendedName>
        <fullName evidence="2">DUF4468 domain-containing protein</fullName>
    </recommendedName>
</protein>
<dbReference type="AlphaFoldDB" id="A0A0B2U8R0"/>
<feature type="domain" description="DUF4468" evidence="2">
    <location>
        <begin position="39"/>
        <end position="133"/>
    </location>
</feature>
<dbReference type="EMBL" id="JHQK01000004">
    <property type="protein sequence ID" value="KHN67401.1"/>
    <property type="molecule type" value="Genomic_DNA"/>
</dbReference>
<dbReference type="Gene3D" id="3.30.530.80">
    <property type="match status" value="1"/>
</dbReference>
<evidence type="ECO:0000259" key="2">
    <source>
        <dbReference type="Pfam" id="PF14730"/>
    </source>
</evidence>
<feature type="signal peptide" evidence="1">
    <location>
        <begin position="1"/>
        <end position="22"/>
    </location>
</feature>
<evidence type="ECO:0000313" key="4">
    <source>
        <dbReference type="Proteomes" id="UP000031012"/>
    </source>
</evidence>
<organism evidence="3 4">
    <name type="scientific">Acinetobacter oleivorans</name>
    <dbReference type="NCBI Taxonomy" id="1148157"/>
    <lineage>
        <taxon>Bacteria</taxon>
        <taxon>Pseudomonadati</taxon>
        <taxon>Pseudomonadota</taxon>
        <taxon>Gammaproteobacteria</taxon>
        <taxon>Moraxellales</taxon>
        <taxon>Moraxellaceae</taxon>
        <taxon>Acinetobacter</taxon>
    </lineage>
</organism>
<name>A0A0B2U8R0_9GAMM</name>
<dbReference type="PROSITE" id="PS51257">
    <property type="entry name" value="PROKAR_LIPOPROTEIN"/>
    <property type="match status" value="1"/>
</dbReference>
<feature type="chain" id="PRO_5002077071" description="DUF4468 domain-containing protein" evidence="1">
    <location>
        <begin position="23"/>
        <end position="178"/>
    </location>
</feature>
<evidence type="ECO:0000313" key="3">
    <source>
        <dbReference type="EMBL" id="KHN67401.1"/>
    </source>
</evidence>
<evidence type="ECO:0000256" key="1">
    <source>
        <dbReference type="SAM" id="SignalP"/>
    </source>
</evidence>
<proteinExistence type="predicted"/>
<gene>
    <name evidence="3" type="ORF">DH17_11990</name>
</gene>
<reference evidence="3 4" key="1">
    <citation type="submission" date="2014-03" db="EMBL/GenBank/DDBJ databases">
        <title>Genome sequence of the diesel-degrader and plant-growth promoter Acinetobacter oleivorans PF-1 isolated from the roots of poplar tree.</title>
        <authorList>
            <person name="Gkorezis P."/>
            <person name="van Hamme J."/>
            <person name="Rineau F."/>
            <person name="Vangronsveld J."/>
            <person name="Francetti A."/>
        </authorList>
    </citation>
    <scope>NUCLEOTIDE SEQUENCE [LARGE SCALE GENOMIC DNA]</scope>
    <source>
        <strain evidence="3 4">PF1</strain>
    </source>
</reference>
<comment type="caution">
    <text evidence="3">The sequence shown here is derived from an EMBL/GenBank/DDBJ whole genome shotgun (WGS) entry which is preliminary data.</text>
</comment>
<dbReference type="Proteomes" id="UP000031012">
    <property type="component" value="Unassembled WGS sequence"/>
</dbReference>
<keyword evidence="1" id="KW-0732">Signal</keyword>
<dbReference type="Pfam" id="PF14730">
    <property type="entry name" value="DUF4468"/>
    <property type="match status" value="1"/>
</dbReference>
<accession>A0A0B2U8R0</accession>
<sequence>MRRVILAATLSFAVLSMQGCLSVPNKVDEKPAEKKNEYFSEIVKFKGLSQTKIYNASKNWRNNVVDYVSSRKIIQADEMNKVLIIKGHAGLKFDNCMDCLSKNMIKVADDSFNYILKIEVKDHQAKLTFSNIEPRDNRNNHFYKDKNAAIKNQLKNIVEDYKFHILHPNAQPVGASPM</sequence>